<dbReference type="AlphaFoldDB" id="A0A127Q7W7"/>
<dbReference type="KEGG" id="cpra:CPter91_3812"/>
<dbReference type="InterPro" id="IPR014016">
    <property type="entry name" value="UvrD-like_ATP-bd"/>
</dbReference>
<dbReference type="RefSeq" id="WP_167595190.1">
    <property type="nucleotide sequence ID" value="NZ_CP013234.1"/>
</dbReference>
<keyword evidence="3 6" id="KW-0347">Helicase</keyword>
<accession>A0A127Q7W7</accession>
<evidence type="ECO:0000256" key="4">
    <source>
        <dbReference type="ARBA" id="ARBA00022840"/>
    </source>
</evidence>
<dbReference type="GO" id="GO:0016787">
    <property type="term" value="F:hydrolase activity"/>
    <property type="evidence" value="ECO:0007669"/>
    <property type="project" value="UniProtKB-UniRule"/>
</dbReference>
<keyword evidence="2 6" id="KW-0378">Hydrolase</keyword>
<proteinExistence type="predicted"/>
<name>A0A127Q7W7_9BURK</name>
<dbReference type="SUPFAM" id="SSF52540">
    <property type="entry name" value="P-loop containing nucleoside triphosphate hydrolases"/>
    <property type="match status" value="1"/>
</dbReference>
<evidence type="ECO:0000256" key="5">
    <source>
        <dbReference type="ARBA" id="ARBA00034923"/>
    </source>
</evidence>
<sequence length="620" mass="68580">MWDDPIDEKIYGYLNFAKPESFMLLAGAGSGKTKTLVAVLEAIKQEHASRLALDGQRVAIITYTNAACEEIKDRLKRDPAFSVSTIHSFSWELIKSFTPDIRAWLREKFVADIAKLDIDIGRARDLEGVTARRNIRSREGKKKRLESLDTVLSFSYTPNSISTEVGSVHHSEVVGLAAYFLANEPLMGRILVNQFPILLIDETQDTNAALLDALIAVQAANSKNFSIGLFGDMMQQIFGGGKTDLVETLPVTWLRPEKKINYRCPRRVITLINKIRLLDDPHQQHPGPDCIEGAAILFIASSDSAKSKAEVEAIARQEMVDRTNDAGWESKLKVKTLTLEHHMAAVRGGFDDFLVPFLGIDHLKDAALSGDSKEIKFIRHVFLPLIIAIKSGDDFATAKVVRDHSPLLKPAHLRGHADPIGEIRAANIVVEHVATALAKNPECSIISVLKIIEAGNLLTIPDDFLPYLIDKPKGPEEGVEDNELESAESKAWDSALSAAVGQAERYVDYISDSSNYDTHQGVKGLQYERVMVVLDDAQARGSGFSYEKLLGAKALSADDLKNEREGKDTAVKKSRRLLYVTCSRAQKSLAVVAYSKDPQAIKDYVVKSKWFEVDEVVSIE</sequence>
<evidence type="ECO:0000256" key="6">
    <source>
        <dbReference type="PROSITE-ProRule" id="PRU00560"/>
    </source>
</evidence>
<dbReference type="PROSITE" id="PS51198">
    <property type="entry name" value="UVRD_HELICASE_ATP_BIND"/>
    <property type="match status" value="1"/>
</dbReference>
<dbReference type="PANTHER" id="PTHR11070">
    <property type="entry name" value="UVRD / RECB / PCRA DNA HELICASE FAMILY MEMBER"/>
    <property type="match status" value="1"/>
</dbReference>
<dbReference type="Proteomes" id="UP000074561">
    <property type="component" value="Chromosome"/>
</dbReference>
<feature type="binding site" evidence="6">
    <location>
        <begin position="26"/>
        <end position="33"/>
    </location>
    <ligand>
        <name>ATP</name>
        <dbReference type="ChEBI" id="CHEBI:30616"/>
    </ligand>
</feature>
<keyword evidence="1 6" id="KW-0547">Nucleotide-binding</keyword>
<dbReference type="InterPro" id="IPR000212">
    <property type="entry name" value="DNA_helicase_UvrD/REP"/>
</dbReference>
<dbReference type="Gene3D" id="3.40.50.300">
    <property type="entry name" value="P-loop containing nucleotide triphosphate hydrolases"/>
    <property type="match status" value="2"/>
</dbReference>
<evidence type="ECO:0000313" key="9">
    <source>
        <dbReference type="Proteomes" id="UP000074561"/>
    </source>
</evidence>
<dbReference type="GO" id="GO:0043138">
    <property type="term" value="F:3'-5' DNA helicase activity"/>
    <property type="evidence" value="ECO:0007669"/>
    <property type="project" value="TreeGrafter"/>
</dbReference>
<feature type="domain" description="UvrD-like helicase ATP-binding" evidence="7">
    <location>
        <begin position="5"/>
        <end position="278"/>
    </location>
</feature>
<dbReference type="PANTHER" id="PTHR11070:SF2">
    <property type="entry name" value="ATP-DEPENDENT DNA HELICASE SRS2"/>
    <property type="match status" value="1"/>
</dbReference>
<dbReference type="PATRIC" id="fig|279113.9.peg.3784"/>
<reference evidence="8 9" key="1">
    <citation type="submission" date="2015-11" db="EMBL/GenBank/DDBJ databases">
        <title>Exploring the genomic traits of fungus-feeding bacterial genus Collimonas.</title>
        <authorList>
            <person name="Song C."/>
            <person name="Schmidt R."/>
            <person name="de Jager V."/>
            <person name="Krzyzanowska D."/>
            <person name="Jongedijk E."/>
            <person name="Cankar K."/>
            <person name="Beekwilder J."/>
            <person name="van Veen A."/>
            <person name="de Boer W."/>
            <person name="van Veen J.A."/>
            <person name="Garbeva P."/>
        </authorList>
    </citation>
    <scope>NUCLEOTIDE SEQUENCE [LARGE SCALE GENOMIC DNA]</scope>
    <source>
        <strain evidence="8 9">Ter91</strain>
    </source>
</reference>
<protein>
    <recommendedName>
        <fullName evidence="5">DNA 3'-5' helicase II</fullName>
    </recommendedName>
</protein>
<evidence type="ECO:0000256" key="1">
    <source>
        <dbReference type="ARBA" id="ARBA00022741"/>
    </source>
</evidence>
<evidence type="ECO:0000256" key="3">
    <source>
        <dbReference type="ARBA" id="ARBA00022806"/>
    </source>
</evidence>
<dbReference type="GO" id="GO:0003677">
    <property type="term" value="F:DNA binding"/>
    <property type="evidence" value="ECO:0007669"/>
    <property type="project" value="InterPro"/>
</dbReference>
<organism evidence="8 9">
    <name type="scientific">Collimonas pratensis</name>
    <dbReference type="NCBI Taxonomy" id="279113"/>
    <lineage>
        <taxon>Bacteria</taxon>
        <taxon>Pseudomonadati</taxon>
        <taxon>Pseudomonadota</taxon>
        <taxon>Betaproteobacteria</taxon>
        <taxon>Burkholderiales</taxon>
        <taxon>Oxalobacteraceae</taxon>
        <taxon>Collimonas</taxon>
    </lineage>
</organism>
<dbReference type="GO" id="GO:0005524">
    <property type="term" value="F:ATP binding"/>
    <property type="evidence" value="ECO:0007669"/>
    <property type="project" value="UniProtKB-UniRule"/>
</dbReference>
<keyword evidence="4 6" id="KW-0067">ATP-binding</keyword>
<evidence type="ECO:0000313" key="8">
    <source>
        <dbReference type="EMBL" id="AMP06133.1"/>
    </source>
</evidence>
<dbReference type="STRING" id="279113.CPter91_3812"/>
<dbReference type="Pfam" id="PF13245">
    <property type="entry name" value="AAA_19"/>
    <property type="match status" value="1"/>
</dbReference>
<evidence type="ECO:0000256" key="2">
    <source>
        <dbReference type="ARBA" id="ARBA00022801"/>
    </source>
</evidence>
<evidence type="ECO:0000259" key="7">
    <source>
        <dbReference type="PROSITE" id="PS51198"/>
    </source>
</evidence>
<dbReference type="EMBL" id="CP013234">
    <property type="protein sequence ID" value="AMP06133.1"/>
    <property type="molecule type" value="Genomic_DNA"/>
</dbReference>
<dbReference type="InterPro" id="IPR027417">
    <property type="entry name" value="P-loop_NTPase"/>
</dbReference>
<dbReference type="GO" id="GO:0000725">
    <property type="term" value="P:recombinational repair"/>
    <property type="evidence" value="ECO:0007669"/>
    <property type="project" value="TreeGrafter"/>
</dbReference>
<gene>
    <name evidence="8" type="ORF">CPter91_3812</name>
</gene>